<dbReference type="EMBL" id="CAJNOO010001442">
    <property type="protein sequence ID" value="CAF1153120.1"/>
    <property type="molecule type" value="Genomic_DNA"/>
</dbReference>
<dbReference type="AlphaFoldDB" id="A0A814T5J4"/>
<evidence type="ECO:0000313" key="5">
    <source>
        <dbReference type="EMBL" id="CAF4121753.1"/>
    </source>
</evidence>
<feature type="coiled-coil region" evidence="1">
    <location>
        <begin position="94"/>
        <end position="149"/>
    </location>
</feature>
<evidence type="ECO:0000313" key="3">
    <source>
        <dbReference type="EMBL" id="CAF1156978.1"/>
    </source>
</evidence>
<organism evidence="3 6">
    <name type="scientific">Rotaria sordida</name>
    <dbReference type="NCBI Taxonomy" id="392033"/>
    <lineage>
        <taxon>Eukaryota</taxon>
        <taxon>Metazoa</taxon>
        <taxon>Spiralia</taxon>
        <taxon>Gnathifera</taxon>
        <taxon>Rotifera</taxon>
        <taxon>Eurotatoria</taxon>
        <taxon>Bdelloidea</taxon>
        <taxon>Philodinida</taxon>
        <taxon>Philodinidae</taxon>
        <taxon>Rotaria</taxon>
    </lineage>
</organism>
<evidence type="ECO:0000313" key="4">
    <source>
        <dbReference type="EMBL" id="CAF4075842.1"/>
    </source>
</evidence>
<comment type="caution">
    <text evidence="3">The sequence shown here is derived from an EMBL/GenBank/DDBJ whole genome shotgun (WGS) entry which is preliminary data.</text>
</comment>
<dbReference type="EMBL" id="CAJNOU010001132">
    <property type="protein sequence ID" value="CAF1156978.1"/>
    <property type="molecule type" value="Genomic_DNA"/>
</dbReference>
<keyword evidence="1" id="KW-0175">Coiled coil</keyword>
<dbReference type="Proteomes" id="UP000663874">
    <property type="component" value="Unassembled WGS sequence"/>
</dbReference>
<reference evidence="3" key="1">
    <citation type="submission" date="2021-02" db="EMBL/GenBank/DDBJ databases">
        <authorList>
            <person name="Nowell W R."/>
        </authorList>
    </citation>
    <scope>NUCLEOTIDE SEQUENCE</scope>
</reference>
<accession>A0A814T5J4</accession>
<protein>
    <submittedName>
        <fullName evidence="3">Uncharacterized protein</fullName>
    </submittedName>
</protein>
<evidence type="ECO:0000313" key="2">
    <source>
        <dbReference type="EMBL" id="CAF1153120.1"/>
    </source>
</evidence>
<dbReference type="Proteomes" id="UP000663882">
    <property type="component" value="Unassembled WGS sequence"/>
</dbReference>
<gene>
    <name evidence="5" type="ORF">FNK824_LOCUS32336</name>
    <name evidence="4" type="ORF">OTI717_LOCUS32924</name>
    <name evidence="2" type="ORF">RFH988_LOCUS22027</name>
    <name evidence="3" type="ORF">SEV965_LOCUS18759</name>
</gene>
<dbReference type="Proteomes" id="UP000663889">
    <property type="component" value="Unassembled WGS sequence"/>
</dbReference>
<evidence type="ECO:0000256" key="1">
    <source>
        <dbReference type="SAM" id="Coils"/>
    </source>
</evidence>
<name>A0A814T5J4_9BILA</name>
<dbReference type="EMBL" id="CAJOAX010010479">
    <property type="protein sequence ID" value="CAF4075842.1"/>
    <property type="molecule type" value="Genomic_DNA"/>
</dbReference>
<dbReference type="OrthoDB" id="10028109at2759"/>
<dbReference type="Proteomes" id="UP000663823">
    <property type="component" value="Unassembled WGS sequence"/>
</dbReference>
<dbReference type="EMBL" id="CAJOBE010011022">
    <property type="protein sequence ID" value="CAF4121753.1"/>
    <property type="molecule type" value="Genomic_DNA"/>
</dbReference>
<sequence>MSQLCAIPTCKYKSSTLCSCCNKNICIEHVKEHNDLRKSELKSLNDETITLNDQFKTFDIDKLIKDSCEILDKWKDDCHKIINCYYEQKFQELERFLTQKIDQYRKEIDQIQSTIIDSIDNEKFTEKNLQSLKLTIYDIKQEINKMKEKGIQINIRPFILDNHTISIKDSKPNAFNINTSILSSPYHTIECIDGWQSELASNDQSILISLSNNLCLFDRDLNLIKKSLWTYECIYDMCWSSTLSNFIVITNKNKVYRIHETTLSIERIYGIEDKDWLSCTCSDTYLYLTTREIGSNIFQFKLLPLIRPVKQWQPPYSCKPHESIHAIQYNNRTLALIIRKSFGGVINIELRSSTTLNRIWTLPLDIRSSGVWSRINCSSLQYDEWLLAHTSTSRFFHISKDGNLNIIHEYHPKFNNALMFGSNILVIHLGKKVHFHKL</sequence>
<proteinExistence type="predicted"/>
<evidence type="ECO:0000313" key="6">
    <source>
        <dbReference type="Proteomes" id="UP000663889"/>
    </source>
</evidence>